<evidence type="ECO:0000256" key="4">
    <source>
        <dbReference type="ARBA" id="ARBA00023239"/>
    </source>
</evidence>
<dbReference type="PROSITE" id="PS51891">
    <property type="entry name" value="CENP_V_GFA"/>
    <property type="match status" value="1"/>
</dbReference>
<keyword evidence="7" id="KW-1185">Reference proteome</keyword>
<comment type="similarity">
    <text evidence="1">Belongs to the Gfa family.</text>
</comment>
<evidence type="ECO:0000313" key="7">
    <source>
        <dbReference type="Proteomes" id="UP000193224"/>
    </source>
</evidence>
<dbReference type="Gene3D" id="3.90.1590.10">
    <property type="entry name" value="glutathione-dependent formaldehyde- activating enzyme (gfa)"/>
    <property type="match status" value="1"/>
</dbReference>
<evidence type="ECO:0000256" key="1">
    <source>
        <dbReference type="ARBA" id="ARBA00005495"/>
    </source>
</evidence>
<protein>
    <submittedName>
        <fullName evidence="6">Glutathione-dependent formaldehyde-activating enzyme</fullName>
    </submittedName>
</protein>
<dbReference type="GO" id="GO:0016846">
    <property type="term" value="F:carbon-sulfur lyase activity"/>
    <property type="evidence" value="ECO:0007669"/>
    <property type="project" value="InterPro"/>
</dbReference>
<dbReference type="EMBL" id="FWXB01000001">
    <property type="protein sequence ID" value="SMC10780.1"/>
    <property type="molecule type" value="Genomic_DNA"/>
</dbReference>
<dbReference type="OrthoDB" id="9807246at2"/>
<accession>A0A1X7BMP1</accession>
<dbReference type="RefSeq" id="WP_085798708.1">
    <property type="nucleotide sequence ID" value="NZ_FWXB01000001.1"/>
</dbReference>
<evidence type="ECO:0000259" key="5">
    <source>
        <dbReference type="PROSITE" id="PS51891"/>
    </source>
</evidence>
<keyword evidence="4" id="KW-0456">Lyase</keyword>
<reference evidence="6 7" key="1">
    <citation type="submission" date="2017-03" db="EMBL/GenBank/DDBJ databases">
        <authorList>
            <person name="Afonso C.L."/>
            <person name="Miller P.J."/>
            <person name="Scott M.A."/>
            <person name="Spackman E."/>
            <person name="Goraichik I."/>
            <person name="Dimitrov K.M."/>
            <person name="Suarez D.L."/>
            <person name="Swayne D.E."/>
        </authorList>
    </citation>
    <scope>NUCLEOTIDE SEQUENCE [LARGE SCALE GENOMIC DNA]</scope>
    <source>
        <strain evidence="6 7">CECT 7745</strain>
    </source>
</reference>
<dbReference type="Pfam" id="PF04828">
    <property type="entry name" value="GFA"/>
    <property type="match status" value="1"/>
</dbReference>
<keyword evidence="2" id="KW-0479">Metal-binding</keyword>
<dbReference type="InterPro" id="IPR011057">
    <property type="entry name" value="Mss4-like_sf"/>
</dbReference>
<evidence type="ECO:0000313" key="6">
    <source>
        <dbReference type="EMBL" id="SMC10780.1"/>
    </source>
</evidence>
<gene>
    <name evidence="6" type="ORF">ROA7745_00587</name>
</gene>
<dbReference type="PANTHER" id="PTHR33337">
    <property type="entry name" value="GFA DOMAIN-CONTAINING PROTEIN"/>
    <property type="match status" value="1"/>
</dbReference>
<dbReference type="GO" id="GO:0046872">
    <property type="term" value="F:metal ion binding"/>
    <property type="evidence" value="ECO:0007669"/>
    <property type="project" value="UniProtKB-KW"/>
</dbReference>
<name>A0A1X7BMP1_9RHOB</name>
<organism evidence="6 7">
    <name type="scientific">Roseovarius aestuarii</name>
    <dbReference type="NCBI Taxonomy" id="475083"/>
    <lineage>
        <taxon>Bacteria</taxon>
        <taxon>Pseudomonadati</taxon>
        <taxon>Pseudomonadota</taxon>
        <taxon>Alphaproteobacteria</taxon>
        <taxon>Rhodobacterales</taxon>
        <taxon>Roseobacteraceae</taxon>
        <taxon>Roseovarius</taxon>
    </lineage>
</organism>
<evidence type="ECO:0000256" key="2">
    <source>
        <dbReference type="ARBA" id="ARBA00022723"/>
    </source>
</evidence>
<dbReference type="Proteomes" id="UP000193224">
    <property type="component" value="Unassembled WGS sequence"/>
</dbReference>
<evidence type="ECO:0000256" key="3">
    <source>
        <dbReference type="ARBA" id="ARBA00022833"/>
    </source>
</evidence>
<sequence>MPIRGHCLCKSICFELTGPHNWVGHCHCDSCRRGAGAPVVTFIGHPNGHWRWTGARPTQFTSSAGNYRYFCPTCGSSVAYASDRYPDEMHFHAALLETPAAVKPSEIYHEDERLPWHLDATA</sequence>
<dbReference type="PANTHER" id="PTHR33337:SF40">
    <property type="entry name" value="CENP-V_GFA DOMAIN-CONTAINING PROTEIN-RELATED"/>
    <property type="match status" value="1"/>
</dbReference>
<dbReference type="AlphaFoldDB" id="A0A1X7BMP1"/>
<dbReference type="InterPro" id="IPR006913">
    <property type="entry name" value="CENP-V/GFA"/>
</dbReference>
<proteinExistence type="inferred from homology"/>
<keyword evidence="3" id="KW-0862">Zinc</keyword>
<feature type="domain" description="CENP-V/GFA" evidence="5">
    <location>
        <begin position="3"/>
        <end position="117"/>
    </location>
</feature>
<dbReference type="SUPFAM" id="SSF51316">
    <property type="entry name" value="Mss4-like"/>
    <property type="match status" value="1"/>
</dbReference>